<dbReference type="PANTHER" id="PTHR43098">
    <property type="entry name" value="L-ORNITHINE N(5)-MONOOXYGENASE-RELATED"/>
    <property type="match status" value="1"/>
</dbReference>
<evidence type="ECO:0000256" key="6">
    <source>
        <dbReference type="ARBA" id="ARBA00023002"/>
    </source>
</evidence>
<dbReference type="PANTHER" id="PTHR43098:SF3">
    <property type="entry name" value="L-ORNITHINE N(5)-MONOOXYGENASE-RELATED"/>
    <property type="match status" value="1"/>
</dbReference>
<evidence type="ECO:0000313" key="8">
    <source>
        <dbReference type="EMBL" id="MCP3730583.1"/>
    </source>
</evidence>
<comment type="caution">
    <text evidence="8">The sequence shown here is derived from an EMBL/GenBank/DDBJ whole genome shotgun (WGS) entry which is preliminary data.</text>
</comment>
<proteinExistence type="inferred from homology"/>
<comment type="similarity">
    <text evidence="2">Belongs to the FAD-binding monooxygenase family.</text>
</comment>
<keyword evidence="7" id="KW-0503">Monooxygenase</keyword>
<dbReference type="Proteomes" id="UP001139451">
    <property type="component" value="Unassembled WGS sequence"/>
</dbReference>
<dbReference type="EMBL" id="JAMLDX010000005">
    <property type="protein sequence ID" value="MCP3730583.1"/>
    <property type="molecule type" value="Genomic_DNA"/>
</dbReference>
<protein>
    <submittedName>
        <fullName evidence="8">NAD(P)/FAD-dependent oxidoreductase</fullName>
    </submittedName>
</protein>
<keyword evidence="5" id="KW-0521">NADP</keyword>
<evidence type="ECO:0000256" key="4">
    <source>
        <dbReference type="ARBA" id="ARBA00022827"/>
    </source>
</evidence>
<accession>A0A9X2HGW5</accession>
<dbReference type="Gene3D" id="3.50.50.60">
    <property type="entry name" value="FAD/NAD(P)-binding domain"/>
    <property type="match status" value="2"/>
</dbReference>
<evidence type="ECO:0000256" key="5">
    <source>
        <dbReference type="ARBA" id="ARBA00022857"/>
    </source>
</evidence>
<organism evidence="8 9">
    <name type="scientific">Sphingomonas tagetis</name>
    <dbReference type="NCBI Taxonomy" id="2949092"/>
    <lineage>
        <taxon>Bacteria</taxon>
        <taxon>Pseudomonadati</taxon>
        <taxon>Pseudomonadota</taxon>
        <taxon>Alphaproteobacteria</taxon>
        <taxon>Sphingomonadales</taxon>
        <taxon>Sphingomonadaceae</taxon>
        <taxon>Sphingomonas</taxon>
    </lineage>
</organism>
<comment type="cofactor">
    <cofactor evidence="1">
        <name>FAD</name>
        <dbReference type="ChEBI" id="CHEBI:57692"/>
    </cofactor>
</comment>
<dbReference type="Pfam" id="PF13738">
    <property type="entry name" value="Pyr_redox_3"/>
    <property type="match status" value="1"/>
</dbReference>
<dbReference type="AlphaFoldDB" id="A0A9X2HGW5"/>
<dbReference type="RefSeq" id="WP_254292753.1">
    <property type="nucleotide sequence ID" value="NZ_JAMLDX010000005.1"/>
</dbReference>
<keyword evidence="3" id="KW-0285">Flavoprotein</keyword>
<keyword evidence="6" id="KW-0560">Oxidoreductase</keyword>
<gene>
    <name evidence="8" type="ORF">M9978_09105</name>
</gene>
<sequence length="536" mass="59775">MLDVTVVGAGFGGLYMLYRLRELGFSVRGIEAASDVGGAWYWNRYPGARCDVESLVYSFTFSPEVDREWRWTERYAAQPEIQRYISFVADRLDLRPLIDFSNHVESAVFDREANCWRIRTDKGLSYASRYLVLATGPISKPVLPDIPGIGEFEGSYVHTARWPKAPPDFAGKRVGVVGTGSSGIQTIPMIAEQAGKLYVFQRTANYTVPARNVALTEADIAQWDAEKDEIRAASRIGMVSGLGDVLMPEAMRGTRMRPASDFTPEQRREIMERLWQWGGGAMIIPFADTWIDPAVNDEVADFMREKIRETVKDPEVAERLIPRGFYLGTKRVCVGTSYYETYNRDNVELVDIKSHPIERITPRGMVVDGTEYELDYIVFATGFDALTGALTSIELRGEHGQTINEAWAEGPQTFLGLAVEGFPNMLMLSGPGSPSVLSNVVQTNEFQADLIGRFLSAMREGGKTRFDVVPEAQIEWTDHVHEVVTRSLFGTTDSWYVGANVPGKPRVILPYAGGPGAYRAKCEEFCEDGFPGFALR</sequence>
<evidence type="ECO:0000256" key="3">
    <source>
        <dbReference type="ARBA" id="ARBA00022630"/>
    </source>
</evidence>
<dbReference type="GO" id="GO:0004497">
    <property type="term" value="F:monooxygenase activity"/>
    <property type="evidence" value="ECO:0007669"/>
    <property type="project" value="UniProtKB-KW"/>
</dbReference>
<keyword evidence="9" id="KW-1185">Reference proteome</keyword>
<evidence type="ECO:0000256" key="7">
    <source>
        <dbReference type="ARBA" id="ARBA00023033"/>
    </source>
</evidence>
<evidence type="ECO:0000256" key="2">
    <source>
        <dbReference type="ARBA" id="ARBA00010139"/>
    </source>
</evidence>
<keyword evidence="4" id="KW-0274">FAD</keyword>
<dbReference type="InterPro" id="IPR036188">
    <property type="entry name" value="FAD/NAD-bd_sf"/>
</dbReference>
<reference evidence="8" key="1">
    <citation type="submission" date="2022-05" db="EMBL/GenBank/DDBJ databases">
        <title>Sphingomonas sp. strain MG17 Genome sequencing and assembly.</title>
        <authorList>
            <person name="Kim I."/>
        </authorList>
    </citation>
    <scope>NUCLEOTIDE SEQUENCE</scope>
    <source>
        <strain evidence="8">MG17</strain>
    </source>
</reference>
<evidence type="ECO:0000313" key="9">
    <source>
        <dbReference type="Proteomes" id="UP001139451"/>
    </source>
</evidence>
<evidence type="ECO:0000256" key="1">
    <source>
        <dbReference type="ARBA" id="ARBA00001974"/>
    </source>
</evidence>
<dbReference type="PRINTS" id="PR00411">
    <property type="entry name" value="PNDRDTASEI"/>
</dbReference>
<dbReference type="SUPFAM" id="SSF51905">
    <property type="entry name" value="FAD/NAD(P)-binding domain"/>
    <property type="match status" value="2"/>
</dbReference>
<name>A0A9X2HGW5_9SPHN</name>
<dbReference type="InterPro" id="IPR050775">
    <property type="entry name" value="FAD-binding_Monooxygenases"/>
</dbReference>